<dbReference type="Proteomes" id="UP001321542">
    <property type="component" value="Chromosome"/>
</dbReference>
<organism evidence="3 4">
    <name type="scientific">Streptomyces graminofaciens</name>
    <dbReference type="NCBI Taxonomy" id="68212"/>
    <lineage>
        <taxon>Bacteria</taxon>
        <taxon>Bacillati</taxon>
        <taxon>Actinomycetota</taxon>
        <taxon>Actinomycetes</taxon>
        <taxon>Kitasatosporales</taxon>
        <taxon>Streptomycetaceae</taxon>
        <taxon>Streptomyces</taxon>
    </lineage>
</organism>
<feature type="transmembrane region" description="Helical" evidence="2">
    <location>
        <begin position="285"/>
        <end position="303"/>
    </location>
</feature>
<keyword evidence="2" id="KW-0812">Transmembrane</keyword>
<evidence type="ECO:0000313" key="4">
    <source>
        <dbReference type="Proteomes" id="UP001321542"/>
    </source>
</evidence>
<keyword evidence="2" id="KW-0472">Membrane</keyword>
<feature type="region of interest" description="Disordered" evidence="1">
    <location>
        <begin position="195"/>
        <end position="265"/>
    </location>
</feature>
<feature type="compositionally biased region" description="Gly residues" evidence="1">
    <location>
        <begin position="239"/>
        <end position="259"/>
    </location>
</feature>
<accession>A0ABN5VM50</accession>
<sequence>MAEPVAAVGWQGHVFMRLCTFLTLVLPSAAALSGGPTAAALPVGCGGSAGPDFPIQTRIHGGPATYDAGGGYRNWSLDLTNTTRRSCGNIHPVVVLVDDKRALEPGQPKLEFYDGRENAPYPVTFERTDADELVGVFGGPGLTVPPGRTLTVRVRLSLTSDALAPNDVVANAAVVERRGDDGEWVGESNDYRFRIVDSDSDSGSDGDGDGDEDSGRDSGRDSGSGSGRDGDSHSHSDDGGGGSRLEGGTGGETGRGGTDGLPQRATPYADELARTGRRHQATARYAATAGLSLLAMGGLLLAIRRPAARRLRGTHR</sequence>
<reference evidence="3 4" key="2">
    <citation type="journal article" date="2023" name="ChemBioChem">
        <title>Acyltransferase Domain Exchange between Two Independent Type I Polyketide Synthases in the Same Producer Strain of Macrolide Antibiotics.</title>
        <authorList>
            <person name="Kudo F."/>
            <person name="Kishikawa K."/>
            <person name="Tsuboi K."/>
            <person name="Kido T."/>
            <person name="Usui T."/>
            <person name="Hashimoto J."/>
            <person name="Shin-Ya K."/>
            <person name="Miyanaga A."/>
            <person name="Eguchi T."/>
        </authorList>
    </citation>
    <scope>NUCLEOTIDE SEQUENCE [LARGE SCALE GENOMIC DNA]</scope>
    <source>
        <strain evidence="3 4">A-8890</strain>
    </source>
</reference>
<reference evidence="3 4" key="1">
    <citation type="journal article" date="2010" name="ChemBioChem">
        <title>Cloning and characterization of the biosynthetic gene cluster of 16-membered macrolide antibiotic FD-891: involvement of a dual functional cytochrome P450 monooxygenase catalyzing epoxidation and hydroxylation.</title>
        <authorList>
            <person name="Kudo F."/>
            <person name="Motegi A."/>
            <person name="Mizoue K."/>
            <person name="Eguchi T."/>
        </authorList>
    </citation>
    <scope>NUCLEOTIDE SEQUENCE [LARGE SCALE GENOMIC DNA]</scope>
    <source>
        <strain evidence="3 4">A-8890</strain>
    </source>
</reference>
<evidence type="ECO:0000256" key="1">
    <source>
        <dbReference type="SAM" id="MobiDB-lite"/>
    </source>
</evidence>
<keyword evidence="4" id="KW-1185">Reference proteome</keyword>
<gene>
    <name evidence="3" type="ORF">SGFS_047870</name>
</gene>
<feature type="compositionally biased region" description="Basic and acidic residues" evidence="1">
    <location>
        <begin position="228"/>
        <end position="238"/>
    </location>
</feature>
<feature type="compositionally biased region" description="Acidic residues" evidence="1">
    <location>
        <begin position="198"/>
        <end position="212"/>
    </location>
</feature>
<name>A0ABN5VM50_9ACTN</name>
<protein>
    <submittedName>
        <fullName evidence="3">Uncharacterized protein</fullName>
    </submittedName>
</protein>
<evidence type="ECO:0000313" key="3">
    <source>
        <dbReference type="EMBL" id="BBC33493.1"/>
    </source>
</evidence>
<keyword evidence="2" id="KW-1133">Transmembrane helix</keyword>
<dbReference type="EMBL" id="AP018448">
    <property type="protein sequence ID" value="BBC33493.1"/>
    <property type="molecule type" value="Genomic_DNA"/>
</dbReference>
<proteinExistence type="predicted"/>
<evidence type="ECO:0000256" key="2">
    <source>
        <dbReference type="SAM" id="Phobius"/>
    </source>
</evidence>